<dbReference type="SUPFAM" id="SSF46785">
    <property type="entry name" value="Winged helix' DNA-binding domain"/>
    <property type="match status" value="1"/>
</dbReference>
<dbReference type="GO" id="GO:0003677">
    <property type="term" value="F:DNA binding"/>
    <property type="evidence" value="ECO:0007669"/>
    <property type="project" value="UniProtKB-KW"/>
</dbReference>
<dbReference type="Proteomes" id="UP000070355">
    <property type="component" value="Unassembled WGS sequence"/>
</dbReference>
<dbReference type="PATRIC" id="fig|1379.3.peg.513"/>
<name>A0A134A2T5_9BACL</name>
<dbReference type="PANTHER" id="PTHR42756:SF1">
    <property type="entry name" value="TRANSCRIPTIONAL REPRESSOR OF EMRAB OPERON"/>
    <property type="match status" value="1"/>
</dbReference>
<keyword evidence="1" id="KW-0805">Transcription regulation</keyword>
<dbReference type="InterPro" id="IPR000835">
    <property type="entry name" value="HTH_MarR-typ"/>
</dbReference>
<dbReference type="PROSITE" id="PS50995">
    <property type="entry name" value="HTH_MARR_2"/>
    <property type="match status" value="1"/>
</dbReference>
<sequence>MNNEFKVVIGIMRASNLLVDDLKKTLKNYPINATEFSVMEFLHSKGEKSIQEIRDRILLASGSATYVVDNLEKKGYVNRKVSQKDKRVTYVKLTKIGENLMDDIFPIHKINTKKIFDDLTEEELDTLKEILKKIN</sequence>
<reference evidence="6" key="1">
    <citation type="submission" date="2016-01" db="EMBL/GenBank/DDBJ databases">
        <authorList>
            <person name="Mitreva M."/>
            <person name="Pepin K.H."/>
            <person name="Mihindukulasuriya K.A."/>
            <person name="Fulton R."/>
            <person name="Fronick C."/>
            <person name="O'Laughlin M."/>
            <person name="Miner T."/>
            <person name="Herter B."/>
            <person name="Rosa B.A."/>
            <person name="Cordes M."/>
            <person name="Tomlinson C."/>
            <person name="Wollam A."/>
            <person name="Palsikar V.B."/>
            <person name="Mardis E.R."/>
            <person name="Wilson R.K."/>
        </authorList>
    </citation>
    <scope>NUCLEOTIDE SEQUENCE [LARGE SCALE GENOMIC DNA]</scope>
    <source>
        <strain evidence="6">DNF01167</strain>
    </source>
</reference>
<accession>A0A134A2T5</accession>
<dbReference type="Gene3D" id="1.10.10.10">
    <property type="entry name" value="Winged helix-like DNA-binding domain superfamily/Winged helix DNA-binding domain"/>
    <property type="match status" value="1"/>
</dbReference>
<organism evidence="5 6">
    <name type="scientific">Gemella haemolysans</name>
    <dbReference type="NCBI Taxonomy" id="1379"/>
    <lineage>
        <taxon>Bacteria</taxon>
        <taxon>Bacillati</taxon>
        <taxon>Bacillota</taxon>
        <taxon>Bacilli</taxon>
        <taxon>Bacillales</taxon>
        <taxon>Gemellaceae</taxon>
        <taxon>Gemella</taxon>
    </lineage>
</organism>
<keyword evidence="3" id="KW-0804">Transcription</keyword>
<dbReference type="GO" id="GO:0003700">
    <property type="term" value="F:DNA-binding transcription factor activity"/>
    <property type="evidence" value="ECO:0007669"/>
    <property type="project" value="InterPro"/>
</dbReference>
<comment type="caution">
    <text evidence="5">The sequence shown here is derived from an EMBL/GenBank/DDBJ whole genome shotgun (WGS) entry which is preliminary data.</text>
</comment>
<dbReference type="Pfam" id="PF01047">
    <property type="entry name" value="MarR"/>
    <property type="match status" value="1"/>
</dbReference>
<dbReference type="PROSITE" id="PS01117">
    <property type="entry name" value="HTH_MARR_1"/>
    <property type="match status" value="1"/>
</dbReference>
<gene>
    <name evidence="5" type="ORF">HMPREF3186_00516</name>
</gene>
<dbReference type="STRING" id="1379.HMPREF3186_00516"/>
<dbReference type="InterPro" id="IPR036388">
    <property type="entry name" value="WH-like_DNA-bd_sf"/>
</dbReference>
<evidence type="ECO:0000313" key="5">
    <source>
        <dbReference type="EMBL" id="KXB61950.1"/>
    </source>
</evidence>
<dbReference type="EMBL" id="LSDC01000030">
    <property type="protein sequence ID" value="KXB61950.1"/>
    <property type="molecule type" value="Genomic_DNA"/>
</dbReference>
<evidence type="ECO:0000256" key="2">
    <source>
        <dbReference type="ARBA" id="ARBA00023125"/>
    </source>
</evidence>
<dbReference type="AlphaFoldDB" id="A0A134A2T5"/>
<evidence type="ECO:0000256" key="3">
    <source>
        <dbReference type="ARBA" id="ARBA00023163"/>
    </source>
</evidence>
<evidence type="ECO:0000259" key="4">
    <source>
        <dbReference type="PROSITE" id="PS50995"/>
    </source>
</evidence>
<proteinExistence type="predicted"/>
<dbReference type="OrthoDB" id="9799747at2"/>
<dbReference type="PANTHER" id="PTHR42756">
    <property type="entry name" value="TRANSCRIPTIONAL REGULATOR, MARR"/>
    <property type="match status" value="1"/>
</dbReference>
<dbReference type="InterPro" id="IPR023187">
    <property type="entry name" value="Tscrpt_reg_MarR-type_CS"/>
</dbReference>
<dbReference type="SMART" id="SM00347">
    <property type="entry name" value="HTH_MARR"/>
    <property type="match status" value="1"/>
</dbReference>
<evidence type="ECO:0000256" key="1">
    <source>
        <dbReference type="ARBA" id="ARBA00023015"/>
    </source>
</evidence>
<evidence type="ECO:0000313" key="6">
    <source>
        <dbReference type="Proteomes" id="UP000070355"/>
    </source>
</evidence>
<dbReference type="InterPro" id="IPR036390">
    <property type="entry name" value="WH_DNA-bd_sf"/>
</dbReference>
<keyword evidence="2" id="KW-0238">DNA-binding</keyword>
<protein>
    <submittedName>
        <fullName evidence="5">Transcriptional regulator, MarR family</fullName>
    </submittedName>
</protein>
<feature type="domain" description="HTH marR-type" evidence="4">
    <location>
        <begin position="4"/>
        <end position="135"/>
    </location>
</feature>
<dbReference type="PRINTS" id="PR00598">
    <property type="entry name" value="HTHMARR"/>
</dbReference>
<dbReference type="RefSeq" id="WP_060913791.1">
    <property type="nucleotide sequence ID" value="NZ_JAWFGB010000001.1"/>
</dbReference>